<evidence type="ECO:0000313" key="3">
    <source>
        <dbReference type="EMBL" id="MEN3067891.1"/>
    </source>
</evidence>
<dbReference type="Proteomes" id="UP001410394">
    <property type="component" value="Unassembled WGS sequence"/>
</dbReference>
<feature type="transmembrane region" description="Helical" evidence="1">
    <location>
        <begin position="49"/>
        <end position="69"/>
    </location>
</feature>
<evidence type="ECO:0000313" key="4">
    <source>
        <dbReference type="Proteomes" id="UP001410394"/>
    </source>
</evidence>
<feature type="signal peptide" evidence="2">
    <location>
        <begin position="1"/>
        <end position="29"/>
    </location>
</feature>
<evidence type="ECO:0000256" key="2">
    <source>
        <dbReference type="SAM" id="SignalP"/>
    </source>
</evidence>
<gene>
    <name evidence="3" type="ORF">ABDB84_05315</name>
</gene>
<accession>A0ABU9YW32</accession>
<dbReference type="PROSITE" id="PS51257">
    <property type="entry name" value="PROKAR_LIPOPROTEIN"/>
    <property type="match status" value="1"/>
</dbReference>
<keyword evidence="2" id="KW-0732">Signal</keyword>
<sequence>MRERIGTWMTYCGGATAAGCGAASASSQAAAHVPALASSAQSFALSDAGIYVGMAVGILGLLIQGYCALSRRLEERELHRLKKRRLRDPRTPLSIND</sequence>
<keyword evidence="4" id="KW-1185">Reference proteome</keyword>
<feature type="chain" id="PRO_5045217626" evidence="2">
    <location>
        <begin position="30"/>
        <end position="97"/>
    </location>
</feature>
<keyword evidence="1" id="KW-1133">Transmembrane helix</keyword>
<keyword evidence="1" id="KW-0472">Membrane</keyword>
<protein>
    <submittedName>
        <fullName evidence="3">Uncharacterized protein</fullName>
    </submittedName>
</protein>
<name>A0ABU9YW32_9RHOO</name>
<reference evidence="3 4" key="1">
    <citation type="journal article" date="2018" name="Int. J. Syst. Evol. Microbiol.">
        <title>Uliginosibacterium sediminicola sp. nov., isolated from freshwater sediment.</title>
        <authorList>
            <person name="Hwang W.M."/>
            <person name="Kim S.M."/>
            <person name="Kang K."/>
            <person name="Ahn T.Y."/>
        </authorList>
    </citation>
    <scope>NUCLEOTIDE SEQUENCE [LARGE SCALE GENOMIC DNA]</scope>
    <source>
        <strain evidence="3 4">M1-21</strain>
    </source>
</reference>
<keyword evidence="1" id="KW-0812">Transmembrane</keyword>
<comment type="caution">
    <text evidence="3">The sequence shown here is derived from an EMBL/GenBank/DDBJ whole genome shotgun (WGS) entry which is preliminary data.</text>
</comment>
<proteinExistence type="predicted"/>
<evidence type="ECO:0000256" key="1">
    <source>
        <dbReference type="SAM" id="Phobius"/>
    </source>
</evidence>
<organism evidence="3 4">
    <name type="scientific">Uliginosibacterium sediminicola</name>
    <dbReference type="NCBI Taxonomy" id="2024550"/>
    <lineage>
        <taxon>Bacteria</taxon>
        <taxon>Pseudomonadati</taxon>
        <taxon>Pseudomonadota</taxon>
        <taxon>Betaproteobacteria</taxon>
        <taxon>Rhodocyclales</taxon>
        <taxon>Zoogloeaceae</taxon>
        <taxon>Uliginosibacterium</taxon>
    </lineage>
</organism>
<dbReference type="EMBL" id="JBDIVE010000002">
    <property type="protein sequence ID" value="MEN3067891.1"/>
    <property type="molecule type" value="Genomic_DNA"/>
</dbReference>
<dbReference type="RefSeq" id="WP_345918654.1">
    <property type="nucleotide sequence ID" value="NZ_JBDIVE010000002.1"/>
</dbReference>